<dbReference type="NCBIfam" id="TIGR00181">
    <property type="entry name" value="pepF"/>
    <property type="match status" value="1"/>
</dbReference>
<dbReference type="InterPro" id="IPR001567">
    <property type="entry name" value="Pept_M3A_M3B_dom"/>
</dbReference>
<dbReference type="Pfam" id="PF08439">
    <property type="entry name" value="Peptidase_M3_N"/>
    <property type="match status" value="1"/>
</dbReference>
<evidence type="ECO:0000256" key="3">
    <source>
        <dbReference type="ARBA" id="ARBA00022801"/>
    </source>
</evidence>
<dbReference type="KEGG" id="ahb:bsdtb5_17730"/>
<keyword evidence="1 6" id="KW-0645">Protease</keyword>
<feature type="domain" description="Peptidase M3A/M3B catalytic" evidence="7">
    <location>
        <begin position="207"/>
        <end position="587"/>
    </location>
</feature>
<dbReference type="EC" id="3.4.24.-" evidence="6"/>
<reference evidence="9 10" key="1">
    <citation type="submission" date="2020-11" db="EMBL/GenBank/DDBJ databases">
        <title>Draft genome sequencing of a Lachnospiraceae strain isolated from anoxic soil subjected to BSD treatment.</title>
        <authorList>
            <person name="Uek A."/>
            <person name="Tonouchi A."/>
        </authorList>
    </citation>
    <scope>NUCLEOTIDE SEQUENCE [LARGE SCALE GENOMIC DNA]</scope>
    <source>
        <strain evidence="9 10">TB5</strain>
    </source>
</reference>
<evidence type="ECO:0000259" key="7">
    <source>
        <dbReference type="Pfam" id="PF01432"/>
    </source>
</evidence>
<evidence type="ECO:0000256" key="5">
    <source>
        <dbReference type="ARBA" id="ARBA00023049"/>
    </source>
</evidence>
<dbReference type="Gene3D" id="1.20.140.70">
    <property type="entry name" value="Oligopeptidase f, N-terminal domain"/>
    <property type="match status" value="1"/>
</dbReference>
<evidence type="ECO:0000256" key="1">
    <source>
        <dbReference type="ARBA" id="ARBA00022670"/>
    </source>
</evidence>
<keyword evidence="4 6" id="KW-0862">Zinc</keyword>
<keyword evidence="5 6" id="KW-0482">Metalloprotease</keyword>
<keyword evidence="3 6" id="KW-0378">Hydrolase</keyword>
<dbReference type="GO" id="GO:0004222">
    <property type="term" value="F:metalloendopeptidase activity"/>
    <property type="evidence" value="ECO:0007669"/>
    <property type="project" value="UniProtKB-UniRule"/>
</dbReference>
<evidence type="ECO:0000256" key="6">
    <source>
        <dbReference type="RuleBase" id="RU368091"/>
    </source>
</evidence>
<dbReference type="GO" id="GO:0046872">
    <property type="term" value="F:metal ion binding"/>
    <property type="evidence" value="ECO:0007669"/>
    <property type="project" value="UniProtKB-UniRule"/>
</dbReference>
<dbReference type="RefSeq" id="WP_271715694.1">
    <property type="nucleotide sequence ID" value="NZ_AP024169.1"/>
</dbReference>
<feature type="domain" description="Oligopeptidase F N-terminal" evidence="8">
    <location>
        <begin position="117"/>
        <end position="186"/>
    </location>
</feature>
<dbReference type="InterPro" id="IPR013647">
    <property type="entry name" value="OligopepF_N_dom"/>
</dbReference>
<dbReference type="Gene3D" id="1.10.1370.20">
    <property type="entry name" value="Oligoendopeptidase f, C-terminal domain"/>
    <property type="match status" value="1"/>
</dbReference>
<dbReference type="SUPFAM" id="SSF55486">
    <property type="entry name" value="Metalloproteases ('zincins'), catalytic domain"/>
    <property type="match status" value="1"/>
</dbReference>
<dbReference type="Gene3D" id="1.10.287.830">
    <property type="entry name" value="putative peptidase helix hairpin domain like"/>
    <property type="match status" value="1"/>
</dbReference>
<dbReference type="EMBL" id="AP024169">
    <property type="protein sequence ID" value="BCN30478.1"/>
    <property type="molecule type" value="Genomic_DNA"/>
</dbReference>
<protein>
    <recommendedName>
        <fullName evidence="6">Oligopeptidase F</fullName>
        <ecNumber evidence="6">3.4.24.-</ecNumber>
    </recommendedName>
</protein>
<name>A0A7R7EKK9_9FIRM</name>
<evidence type="ECO:0000313" key="9">
    <source>
        <dbReference type="EMBL" id="BCN30478.1"/>
    </source>
</evidence>
<dbReference type="InterPro" id="IPR042088">
    <property type="entry name" value="OligoPept_F_C"/>
</dbReference>
<comment type="similarity">
    <text evidence="6">Belongs to the peptidase M3B family.</text>
</comment>
<evidence type="ECO:0000256" key="2">
    <source>
        <dbReference type="ARBA" id="ARBA00022723"/>
    </source>
</evidence>
<dbReference type="GO" id="GO:0006508">
    <property type="term" value="P:proteolysis"/>
    <property type="evidence" value="ECO:0007669"/>
    <property type="project" value="UniProtKB-KW"/>
</dbReference>
<dbReference type="Pfam" id="PF01432">
    <property type="entry name" value="Peptidase_M3"/>
    <property type="match status" value="1"/>
</dbReference>
<dbReference type="GO" id="GO:0006518">
    <property type="term" value="P:peptide metabolic process"/>
    <property type="evidence" value="ECO:0007669"/>
    <property type="project" value="TreeGrafter"/>
</dbReference>
<accession>A0A7R7EKK9</accession>
<dbReference type="InterPro" id="IPR004438">
    <property type="entry name" value="Peptidase_M3B"/>
</dbReference>
<dbReference type="Proteomes" id="UP000595897">
    <property type="component" value="Chromosome"/>
</dbReference>
<evidence type="ECO:0000256" key="4">
    <source>
        <dbReference type="ARBA" id="ARBA00022833"/>
    </source>
</evidence>
<evidence type="ECO:0000313" key="10">
    <source>
        <dbReference type="Proteomes" id="UP000595897"/>
    </source>
</evidence>
<comment type="function">
    <text evidence="6">Has oligopeptidase activity and degrades a variety of small bioactive peptides.</text>
</comment>
<dbReference type="AlphaFoldDB" id="A0A7R7EKK9"/>
<dbReference type="CDD" id="cd09608">
    <property type="entry name" value="M3B_PepF"/>
    <property type="match status" value="1"/>
</dbReference>
<keyword evidence="2 6" id="KW-0479">Metal-binding</keyword>
<gene>
    <name evidence="9" type="primary">pepF_1</name>
    <name evidence="9" type="ORF">bsdtb5_17730</name>
</gene>
<keyword evidence="10" id="KW-1185">Reference proteome</keyword>
<comment type="cofactor">
    <cofactor evidence="6">
        <name>Zn(2+)</name>
        <dbReference type="ChEBI" id="CHEBI:29105"/>
    </cofactor>
    <text evidence="6">Binds 1 zinc ion.</text>
</comment>
<sequence length="601" mass="69239">MANVAKLPKRNEVEQKYKWAIEDIYKTDEDWQNDYNFLSEEMKKLSSYKGKLGESADTLVTFLKFTDELSKKAEKIIIYANQKSHEDTTNSTYQNLVSKASTLSVAFSSQFSFVEPELLSIPEEQLEELMKSKNGIEVYDKYLHDILRKKEHILSPEMEELLADVGEMAETPDNIFSMFNNADIKFPEIEDEDGNKVEITHGRYSNLMQSKNRRVRKETFEGIYSSYGKYKNTLAATYHANVKKEAFFAKARKYPSSLEMRLSEGNIPKTVYTNLIEAVHDNMSLMYRYVALRKKLLKLDELHMYDLYTPIVADVDMKINYEEAKQMVLDGLKPLGERYQGILREGYDNGWIDVYENEGKRSGAYSWGPYGTHPYVLLNYQDDLNNVFTLAHEMGHAIHSYSSDETQPYINAEYLIFVAEVASTCNEALLMQHLLSKTEDKYQKAYLINYFLEQFKSTLFRQTMFAEFEMITHNMVAEGEALTADSLCEVYHKLNELYFGKDIVIDKDIDMEWSRIPHFYTPFYVYQYATGYSAAIALSTKILEEGQSAVDAYMGFLQGGSSKDPIDLLKGAGVDMATKEPINDALKVMSKLLDEMEELLA</sequence>
<evidence type="ECO:0000259" key="8">
    <source>
        <dbReference type="Pfam" id="PF08439"/>
    </source>
</evidence>
<dbReference type="PANTHER" id="PTHR11804">
    <property type="entry name" value="PROTEASE M3 THIMET OLIGOPEPTIDASE-RELATED"/>
    <property type="match status" value="1"/>
</dbReference>
<proteinExistence type="inferred from homology"/>
<dbReference type="PANTHER" id="PTHR11804:SF84">
    <property type="entry name" value="SACCHAROLYSIN"/>
    <property type="match status" value="1"/>
</dbReference>
<organism evidence="9 10">
    <name type="scientific">Anaeromicropila herbilytica</name>
    <dbReference type="NCBI Taxonomy" id="2785025"/>
    <lineage>
        <taxon>Bacteria</taxon>
        <taxon>Bacillati</taxon>
        <taxon>Bacillota</taxon>
        <taxon>Clostridia</taxon>
        <taxon>Lachnospirales</taxon>
        <taxon>Lachnospiraceae</taxon>
        <taxon>Anaeromicropila</taxon>
    </lineage>
</organism>
<dbReference type="InterPro" id="IPR045090">
    <property type="entry name" value="Pept_M3A_M3B"/>
</dbReference>